<comment type="subcellular location">
    <subcellularLocation>
        <location evidence="1">Cell membrane</location>
        <topology evidence="1">Multi-pass membrane protein</topology>
    </subcellularLocation>
</comment>
<dbReference type="Gene3D" id="1.20.1630.10">
    <property type="entry name" value="Formate dehydrogenase/DMSO reductase domain"/>
    <property type="match status" value="1"/>
</dbReference>
<keyword evidence="5" id="KW-1133">Transmembrane helix</keyword>
<evidence type="ECO:0000256" key="5">
    <source>
        <dbReference type="ARBA" id="ARBA00022989"/>
    </source>
</evidence>
<evidence type="ECO:0000313" key="8">
    <source>
        <dbReference type="Proteomes" id="UP000478463"/>
    </source>
</evidence>
<sequence>MFNALTIGYLFLGGTGAGALAVLCVLECARALRWRALAMPEEFFARGWPVCAVTLATGILCLLADLGRPDRLLHLLTSPEPSAMAVGSFALAAALVLAAAFSAFALFDTVRLPRVAVVCLAAAGVAAAGATAAYTGVLLESLASVLLWRTPFVPALFVLSSASCGIAVAFLAASFVETRHPYRGPLVWLARVDGGIVLVEAGCLAVFLLLAFAGEGTVAAARALVLGELAPVFWGVLAVCGLAVPLVLEHFLTHGNSRTQLLWIAALLLVGGFALRWCIVGAGAYDVTQMPEALYGLAGFGQQG</sequence>
<accession>A0A6L7IWV7</accession>
<dbReference type="EMBL" id="CP063310">
    <property type="protein sequence ID" value="QOS69024.1"/>
    <property type="molecule type" value="Genomic_DNA"/>
</dbReference>
<evidence type="ECO:0000313" key="7">
    <source>
        <dbReference type="EMBL" id="QOS69024.1"/>
    </source>
</evidence>
<organism evidence="7 8">
    <name type="scientific">Eggerthella guodeyinii</name>
    <dbReference type="NCBI Taxonomy" id="2690837"/>
    <lineage>
        <taxon>Bacteria</taxon>
        <taxon>Bacillati</taxon>
        <taxon>Actinomycetota</taxon>
        <taxon>Coriobacteriia</taxon>
        <taxon>Eggerthellales</taxon>
        <taxon>Eggerthellaceae</taxon>
        <taxon>Eggerthella</taxon>
    </lineage>
</organism>
<comment type="similarity">
    <text evidence="2">Belongs to the NrfD family.</text>
</comment>
<dbReference type="Pfam" id="PF03916">
    <property type="entry name" value="NrfD"/>
    <property type="match status" value="1"/>
</dbReference>
<evidence type="ECO:0000256" key="4">
    <source>
        <dbReference type="ARBA" id="ARBA00022692"/>
    </source>
</evidence>
<evidence type="ECO:0000256" key="2">
    <source>
        <dbReference type="ARBA" id="ARBA00008929"/>
    </source>
</evidence>
<keyword evidence="3" id="KW-1003">Cell membrane</keyword>
<keyword evidence="6" id="KW-0472">Membrane</keyword>
<dbReference type="PANTHER" id="PTHR34856">
    <property type="entry name" value="PROTEIN NRFD"/>
    <property type="match status" value="1"/>
</dbReference>
<evidence type="ECO:0000256" key="3">
    <source>
        <dbReference type="ARBA" id="ARBA00022475"/>
    </source>
</evidence>
<dbReference type="Proteomes" id="UP000478463">
    <property type="component" value="Chromosome"/>
</dbReference>
<name>A0A6L7IWV7_9ACTN</name>
<dbReference type="GO" id="GO:0005886">
    <property type="term" value="C:plasma membrane"/>
    <property type="evidence" value="ECO:0007669"/>
    <property type="project" value="UniProtKB-SubCell"/>
</dbReference>
<dbReference type="InterPro" id="IPR052049">
    <property type="entry name" value="Electron_transfer_protein"/>
</dbReference>
<keyword evidence="4" id="KW-0812">Transmembrane</keyword>
<dbReference type="AlphaFoldDB" id="A0A6L7IWV7"/>
<dbReference type="RefSeq" id="WP_160943395.1">
    <property type="nucleotide sequence ID" value="NZ_CP063310.1"/>
</dbReference>
<protein>
    <submittedName>
        <fullName evidence="7">Polysulfide reductase NrfD</fullName>
    </submittedName>
</protein>
<dbReference type="InterPro" id="IPR005614">
    <property type="entry name" value="NrfD-like"/>
</dbReference>
<proteinExistence type="inferred from homology"/>
<gene>
    <name evidence="7" type="primary">nrfD</name>
    <name evidence="7" type="ORF">GS424_004020</name>
</gene>
<evidence type="ECO:0000256" key="6">
    <source>
        <dbReference type="ARBA" id="ARBA00023136"/>
    </source>
</evidence>
<evidence type="ECO:0000256" key="1">
    <source>
        <dbReference type="ARBA" id="ARBA00004651"/>
    </source>
</evidence>
<reference evidence="7 8" key="1">
    <citation type="submission" date="2020-10" db="EMBL/GenBank/DDBJ databases">
        <title>Eggerthella sp. nov., isolated from human feces.</title>
        <authorList>
            <person name="Yajun G."/>
        </authorList>
    </citation>
    <scope>NUCLEOTIDE SEQUENCE [LARGE SCALE GENOMIC DNA]</scope>
    <source>
        <strain evidence="7 8">HF-1101</strain>
    </source>
</reference>
<dbReference type="KEGG" id="egd:GS424_004020"/>
<dbReference type="PANTHER" id="PTHR34856:SF2">
    <property type="entry name" value="PROTEIN NRFD"/>
    <property type="match status" value="1"/>
</dbReference>